<proteinExistence type="predicted"/>
<dbReference type="EMBL" id="GBRH01258676">
    <property type="protein sequence ID" value="JAD39219.1"/>
    <property type="molecule type" value="Transcribed_RNA"/>
</dbReference>
<name>A0A0A8ZIJ2_ARUDO</name>
<dbReference type="AlphaFoldDB" id="A0A0A8ZIJ2"/>
<evidence type="ECO:0000313" key="1">
    <source>
        <dbReference type="EMBL" id="JAD39219.1"/>
    </source>
</evidence>
<accession>A0A0A8ZIJ2</accession>
<reference evidence="1" key="1">
    <citation type="submission" date="2014-09" db="EMBL/GenBank/DDBJ databases">
        <authorList>
            <person name="Magalhaes I.L.F."/>
            <person name="Oliveira U."/>
            <person name="Santos F.R."/>
            <person name="Vidigal T.H.D.A."/>
            <person name="Brescovit A.D."/>
            <person name="Santos A.J."/>
        </authorList>
    </citation>
    <scope>NUCLEOTIDE SEQUENCE</scope>
    <source>
        <tissue evidence="1">Shoot tissue taken approximately 20 cm above the soil surface</tissue>
    </source>
</reference>
<sequence length="21" mass="2452">MTSSLSIWRSNMQLLNKICIL</sequence>
<organism evidence="1">
    <name type="scientific">Arundo donax</name>
    <name type="common">Giant reed</name>
    <name type="synonym">Donax arundinaceus</name>
    <dbReference type="NCBI Taxonomy" id="35708"/>
    <lineage>
        <taxon>Eukaryota</taxon>
        <taxon>Viridiplantae</taxon>
        <taxon>Streptophyta</taxon>
        <taxon>Embryophyta</taxon>
        <taxon>Tracheophyta</taxon>
        <taxon>Spermatophyta</taxon>
        <taxon>Magnoliopsida</taxon>
        <taxon>Liliopsida</taxon>
        <taxon>Poales</taxon>
        <taxon>Poaceae</taxon>
        <taxon>PACMAD clade</taxon>
        <taxon>Arundinoideae</taxon>
        <taxon>Arundineae</taxon>
        <taxon>Arundo</taxon>
    </lineage>
</organism>
<reference evidence="1" key="2">
    <citation type="journal article" date="2015" name="Data Brief">
        <title>Shoot transcriptome of the giant reed, Arundo donax.</title>
        <authorList>
            <person name="Barrero R.A."/>
            <person name="Guerrero F.D."/>
            <person name="Moolhuijzen P."/>
            <person name="Goolsby J.A."/>
            <person name="Tidwell J."/>
            <person name="Bellgard S.E."/>
            <person name="Bellgard M.I."/>
        </authorList>
    </citation>
    <scope>NUCLEOTIDE SEQUENCE</scope>
    <source>
        <tissue evidence="1">Shoot tissue taken approximately 20 cm above the soil surface</tissue>
    </source>
</reference>
<protein>
    <submittedName>
        <fullName evidence="1">Uncharacterized protein</fullName>
    </submittedName>
</protein>